<evidence type="ECO:0000256" key="2">
    <source>
        <dbReference type="ARBA" id="ARBA00005417"/>
    </source>
</evidence>
<accession>A0A4Q2ACT8</accession>
<dbReference type="Proteomes" id="UP000289650">
    <property type="component" value="Unassembled WGS sequence"/>
</dbReference>
<feature type="domain" description="ABC transporter" evidence="10">
    <location>
        <begin position="21"/>
        <end position="271"/>
    </location>
</feature>
<keyword evidence="7 11" id="KW-0067">ATP-binding</keyword>
<evidence type="ECO:0000256" key="8">
    <source>
        <dbReference type="ARBA" id="ARBA00023136"/>
    </source>
</evidence>
<feature type="region of interest" description="Disordered" evidence="9">
    <location>
        <begin position="279"/>
        <end position="310"/>
    </location>
</feature>
<dbReference type="CDD" id="cd03257">
    <property type="entry name" value="ABC_NikE_OppD_transporters"/>
    <property type="match status" value="1"/>
</dbReference>
<dbReference type="OrthoDB" id="9802772at2"/>
<dbReference type="EMBL" id="QWEX01000002">
    <property type="protein sequence ID" value="RXV67496.1"/>
    <property type="molecule type" value="Genomic_DNA"/>
</dbReference>
<keyword evidence="8" id="KW-0472">Membrane</keyword>
<evidence type="ECO:0000259" key="10">
    <source>
        <dbReference type="PROSITE" id="PS50893"/>
    </source>
</evidence>
<dbReference type="Pfam" id="PF00005">
    <property type="entry name" value="ABC_tran"/>
    <property type="match status" value="1"/>
</dbReference>
<dbReference type="InterPro" id="IPR050388">
    <property type="entry name" value="ABC_Ni/Peptide_Import"/>
</dbReference>
<evidence type="ECO:0000313" key="12">
    <source>
        <dbReference type="Proteomes" id="UP000289650"/>
    </source>
</evidence>
<dbReference type="SUPFAM" id="SSF52540">
    <property type="entry name" value="P-loop containing nucleoside triphosphate hydrolases"/>
    <property type="match status" value="1"/>
</dbReference>
<dbReference type="Gene3D" id="3.40.50.300">
    <property type="entry name" value="P-loop containing nucleotide triphosphate hydrolases"/>
    <property type="match status" value="1"/>
</dbReference>
<dbReference type="InterPro" id="IPR027417">
    <property type="entry name" value="P-loop_NTPase"/>
</dbReference>
<protein>
    <submittedName>
        <fullName evidence="11">ABC transporter ATP-binding protein</fullName>
    </submittedName>
</protein>
<comment type="caution">
    <text evidence="11">The sequence shown here is derived from an EMBL/GenBank/DDBJ whole genome shotgun (WGS) entry which is preliminary data.</text>
</comment>
<keyword evidence="3" id="KW-0813">Transport</keyword>
<comment type="similarity">
    <text evidence="2">Belongs to the ABC transporter superfamily.</text>
</comment>
<evidence type="ECO:0000313" key="11">
    <source>
        <dbReference type="EMBL" id="RXV67496.1"/>
    </source>
</evidence>
<keyword evidence="6" id="KW-0547">Nucleotide-binding</keyword>
<evidence type="ECO:0000256" key="4">
    <source>
        <dbReference type="ARBA" id="ARBA00022475"/>
    </source>
</evidence>
<evidence type="ECO:0000256" key="5">
    <source>
        <dbReference type="ARBA" id="ARBA00022519"/>
    </source>
</evidence>
<dbReference type="GO" id="GO:0016887">
    <property type="term" value="F:ATP hydrolysis activity"/>
    <property type="evidence" value="ECO:0007669"/>
    <property type="project" value="InterPro"/>
</dbReference>
<dbReference type="PANTHER" id="PTHR43297:SF2">
    <property type="entry name" value="DIPEPTIDE TRANSPORT ATP-BINDING PROTEIN DPPD"/>
    <property type="match status" value="1"/>
</dbReference>
<dbReference type="InterPro" id="IPR003439">
    <property type="entry name" value="ABC_transporter-like_ATP-bd"/>
</dbReference>
<dbReference type="GO" id="GO:0005524">
    <property type="term" value="F:ATP binding"/>
    <property type="evidence" value="ECO:0007669"/>
    <property type="project" value="UniProtKB-KW"/>
</dbReference>
<dbReference type="PANTHER" id="PTHR43297">
    <property type="entry name" value="OLIGOPEPTIDE TRANSPORT ATP-BINDING PROTEIN APPD"/>
    <property type="match status" value="1"/>
</dbReference>
<evidence type="ECO:0000256" key="6">
    <source>
        <dbReference type="ARBA" id="ARBA00022741"/>
    </source>
</evidence>
<comment type="subcellular location">
    <subcellularLocation>
        <location evidence="1">Cell inner membrane</location>
        <topology evidence="1">Peripheral membrane protein</topology>
    </subcellularLocation>
</comment>
<organism evidence="11 12">
    <name type="scientific">Burkholderia stabilis</name>
    <dbReference type="NCBI Taxonomy" id="95485"/>
    <lineage>
        <taxon>Bacteria</taxon>
        <taxon>Pseudomonadati</taxon>
        <taxon>Pseudomonadota</taxon>
        <taxon>Betaproteobacteria</taxon>
        <taxon>Burkholderiales</taxon>
        <taxon>Burkholderiaceae</taxon>
        <taxon>Burkholderia</taxon>
        <taxon>Burkholderia cepacia complex</taxon>
    </lineage>
</organism>
<reference evidence="11 12" key="1">
    <citation type="submission" date="2018-08" db="EMBL/GenBank/DDBJ databases">
        <title>Mountain-cultivated ginseng endophyte, Burkholderia stabilis and its activity against ginseng root rot disease.</title>
        <authorList>
            <person name="Tapan Kumar M."/>
            <person name="Bae H."/>
            <person name="Shanmugam G."/>
            <person name="Jeon J."/>
        </authorList>
    </citation>
    <scope>NUCLEOTIDE SEQUENCE [LARGE SCALE GENOMIC DNA]</scope>
    <source>
        <strain evidence="11 12">EB159</strain>
    </source>
</reference>
<dbReference type="InterPro" id="IPR003593">
    <property type="entry name" value="AAA+_ATPase"/>
</dbReference>
<name>A0A4Q2ACT8_9BURK</name>
<proteinExistence type="inferred from homology"/>
<evidence type="ECO:0000256" key="7">
    <source>
        <dbReference type="ARBA" id="ARBA00022840"/>
    </source>
</evidence>
<keyword evidence="5" id="KW-0997">Cell inner membrane</keyword>
<gene>
    <name evidence="11" type="ORF">D1006_19695</name>
</gene>
<dbReference type="SMART" id="SM00382">
    <property type="entry name" value="AAA"/>
    <property type="match status" value="1"/>
</dbReference>
<sequence length="310" mass="33385">MEPDLSMNSATATAPAPLCEIDGLKIGFRGHDGVVSDAVRDLSLTLAPGERLGIVGESGSGKSLTGRALLGLLPDAARWSARTMRFAGHDLLAMNPRERRRLCGSQMGMILQDPKYSLNPVMTVAKQMGEAFRLHEPGLRGRALRERIVDALAAVQIRDPARVADAYPHELSGGMGQRVMIAMMVSTGPRLLIADEPTSALDVAVSMQVLAVLDAMIARHGTGLMFISHDLPLVMSFCDRVAVMYAGRVVETCAARELRDASHPYTRGLLAANPPLANPPDELPVLRRDPAWLDPAPHTIPPADRQEAAR</sequence>
<dbReference type="PROSITE" id="PS50893">
    <property type="entry name" value="ABC_TRANSPORTER_2"/>
    <property type="match status" value="1"/>
</dbReference>
<evidence type="ECO:0000256" key="9">
    <source>
        <dbReference type="SAM" id="MobiDB-lite"/>
    </source>
</evidence>
<keyword evidence="4" id="KW-1003">Cell membrane</keyword>
<dbReference type="GO" id="GO:0005886">
    <property type="term" value="C:plasma membrane"/>
    <property type="evidence" value="ECO:0007669"/>
    <property type="project" value="UniProtKB-SubCell"/>
</dbReference>
<dbReference type="AlphaFoldDB" id="A0A4Q2ACT8"/>
<evidence type="ECO:0000256" key="1">
    <source>
        <dbReference type="ARBA" id="ARBA00004417"/>
    </source>
</evidence>
<evidence type="ECO:0000256" key="3">
    <source>
        <dbReference type="ARBA" id="ARBA00022448"/>
    </source>
</evidence>